<dbReference type="SUPFAM" id="SSF50974">
    <property type="entry name" value="Nitrous oxide reductase, N-terminal domain"/>
    <property type="match status" value="1"/>
</dbReference>
<evidence type="ECO:0008006" key="4">
    <source>
        <dbReference type="Google" id="ProtNLM"/>
    </source>
</evidence>
<accession>A0ABP5PU43</accession>
<dbReference type="PANTHER" id="PTHR47197:SF3">
    <property type="entry name" value="DIHYDRO-HEME D1 DEHYDROGENASE"/>
    <property type="match status" value="1"/>
</dbReference>
<dbReference type="Gene3D" id="2.130.10.10">
    <property type="entry name" value="YVTN repeat-like/Quinoprotein amine dehydrogenase"/>
    <property type="match status" value="3"/>
</dbReference>
<dbReference type="Pfam" id="PF10282">
    <property type="entry name" value="Lactonase"/>
    <property type="match status" value="2"/>
</dbReference>
<name>A0ABP5PU43_9ACTN</name>
<evidence type="ECO:0000256" key="1">
    <source>
        <dbReference type="SAM" id="SignalP"/>
    </source>
</evidence>
<organism evidence="2 3">
    <name type="scientific">Nonomuraea monospora</name>
    <dbReference type="NCBI Taxonomy" id="568818"/>
    <lineage>
        <taxon>Bacteria</taxon>
        <taxon>Bacillati</taxon>
        <taxon>Actinomycetota</taxon>
        <taxon>Actinomycetes</taxon>
        <taxon>Streptosporangiales</taxon>
        <taxon>Streptosporangiaceae</taxon>
        <taxon>Nonomuraea</taxon>
    </lineage>
</organism>
<reference evidence="3" key="1">
    <citation type="journal article" date="2019" name="Int. J. Syst. Evol. Microbiol.">
        <title>The Global Catalogue of Microorganisms (GCM) 10K type strain sequencing project: providing services to taxonomists for standard genome sequencing and annotation.</title>
        <authorList>
            <consortium name="The Broad Institute Genomics Platform"/>
            <consortium name="The Broad Institute Genome Sequencing Center for Infectious Disease"/>
            <person name="Wu L."/>
            <person name="Ma J."/>
        </authorList>
    </citation>
    <scope>NUCLEOTIDE SEQUENCE [LARGE SCALE GENOMIC DNA]</scope>
    <source>
        <strain evidence="3">JCM 16114</strain>
    </source>
</reference>
<dbReference type="Proteomes" id="UP001499843">
    <property type="component" value="Unassembled WGS sequence"/>
</dbReference>
<dbReference type="InterPro" id="IPR019405">
    <property type="entry name" value="Lactonase_7-beta_prop"/>
</dbReference>
<feature type="signal peptide" evidence="1">
    <location>
        <begin position="1"/>
        <end position="38"/>
    </location>
</feature>
<dbReference type="InterPro" id="IPR015943">
    <property type="entry name" value="WD40/YVTN_repeat-like_dom_sf"/>
</dbReference>
<keyword evidence="3" id="KW-1185">Reference proteome</keyword>
<dbReference type="RefSeq" id="WP_344492124.1">
    <property type="nucleotide sequence ID" value="NZ_BAAAQX010000041.1"/>
</dbReference>
<evidence type="ECO:0000313" key="2">
    <source>
        <dbReference type="EMBL" id="GAA2214490.1"/>
    </source>
</evidence>
<keyword evidence="1" id="KW-0732">Signal</keyword>
<dbReference type="InterPro" id="IPR051200">
    <property type="entry name" value="Host-pathogen_enzymatic-act"/>
</dbReference>
<feature type="chain" id="PRO_5045670628" description="6-phosphogluconolactonase" evidence="1">
    <location>
        <begin position="39"/>
        <end position="394"/>
    </location>
</feature>
<dbReference type="InterPro" id="IPR011045">
    <property type="entry name" value="N2O_reductase_N"/>
</dbReference>
<sequence length="394" mass="40610">MRSTRSPRRPATPGSRPALAALAVLAASVLLAGAPAGAAVGGGTLYVTNGDSDDISLFRLDLSGRPALEKPLIRTGDQPRQLQLSADGRTAYVATALDDSVHQYRVGDDGRLTVLAPPVRTGDFPFGSVIAPSGRSFYTANTEDGTVSAFSVGLDGSLYALGTPVSTGEDSPRGLAMTPDGRFLFVSHGRPSVTPENTGPPGFVVVFEVSPEGKLSRLGKPVPIERGGQGLSVTPDGRYLYVACESLTSVSPRQLFGFAIGADGSLKAVPGSPYTAPDVPSSTAVAPDGEHLYVTSGALNADPEAATKVWGFTIKSDDGSLKPVPSAPFEAGRGPVGVALSPDGQRAYVSTLRSELLTFAVEPDGDLKLIHGPVKTGGLRPLFQSVTFGGIGPR</sequence>
<comment type="caution">
    <text evidence="2">The sequence shown here is derived from an EMBL/GenBank/DDBJ whole genome shotgun (WGS) entry which is preliminary data.</text>
</comment>
<protein>
    <recommendedName>
        <fullName evidence="4">6-phosphogluconolactonase</fullName>
    </recommendedName>
</protein>
<gene>
    <name evidence="2" type="ORF">GCM10009850_099550</name>
</gene>
<proteinExistence type="predicted"/>
<evidence type="ECO:0000313" key="3">
    <source>
        <dbReference type="Proteomes" id="UP001499843"/>
    </source>
</evidence>
<dbReference type="EMBL" id="BAAAQX010000041">
    <property type="protein sequence ID" value="GAA2214490.1"/>
    <property type="molecule type" value="Genomic_DNA"/>
</dbReference>
<dbReference type="PANTHER" id="PTHR47197">
    <property type="entry name" value="PROTEIN NIRF"/>
    <property type="match status" value="1"/>
</dbReference>